<dbReference type="Proteomes" id="UP000499080">
    <property type="component" value="Unassembled WGS sequence"/>
</dbReference>
<evidence type="ECO:0000256" key="1">
    <source>
        <dbReference type="SAM" id="MobiDB-lite"/>
    </source>
</evidence>
<organism evidence="2 3">
    <name type="scientific">Araneus ventricosus</name>
    <name type="common">Orbweaver spider</name>
    <name type="synonym">Epeira ventricosa</name>
    <dbReference type="NCBI Taxonomy" id="182803"/>
    <lineage>
        <taxon>Eukaryota</taxon>
        <taxon>Metazoa</taxon>
        <taxon>Ecdysozoa</taxon>
        <taxon>Arthropoda</taxon>
        <taxon>Chelicerata</taxon>
        <taxon>Arachnida</taxon>
        <taxon>Araneae</taxon>
        <taxon>Araneomorphae</taxon>
        <taxon>Entelegynae</taxon>
        <taxon>Araneoidea</taxon>
        <taxon>Araneidae</taxon>
        <taxon>Araneus</taxon>
    </lineage>
</organism>
<accession>A0A4Y2QWW8</accession>
<keyword evidence="3" id="KW-1185">Reference proteome</keyword>
<name>A0A4Y2QWW8_ARAVE</name>
<sequence length="99" mass="11276">MVIRRYLRNTEITQCMEAPDCEVKDVSEHENHASEESATSDHDENIVTQTVCNVLHIQTKHQNINRSLDQPPRSGCMNSANFMKTALIVTRYSTSRKGL</sequence>
<feature type="region of interest" description="Disordered" evidence="1">
    <location>
        <begin position="23"/>
        <end position="45"/>
    </location>
</feature>
<proteinExistence type="predicted"/>
<protein>
    <submittedName>
        <fullName evidence="2">Uncharacterized protein</fullName>
    </submittedName>
</protein>
<evidence type="ECO:0000313" key="2">
    <source>
        <dbReference type="EMBL" id="GBN67690.1"/>
    </source>
</evidence>
<reference evidence="2 3" key="1">
    <citation type="journal article" date="2019" name="Sci. Rep.">
        <title>Orb-weaving spider Araneus ventricosus genome elucidates the spidroin gene catalogue.</title>
        <authorList>
            <person name="Kono N."/>
            <person name="Nakamura H."/>
            <person name="Ohtoshi R."/>
            <person name="Moran D.A.P."/>
            <person name="Shinohara A."/>
            <person name="Yoshida Y."/>
            <person name="Fujiwara M."/>
            <person name="Mori M."/>
            <person name="Tomita M."/>
            <person name="Arakawa K."/>
        </authorList>
    </citation>
    <scope>NUCLEOTIDE SEQUENCE [LARGE SCALE GENOMIC DNA]</scope>
</reference>
<gene>
    <name evidence="2" type="ORF">AVEN_127557_1</name>
</gene>
<evidence type="ECO:0000313" key="3">
    <source>
        <dbReference type="Proteomes" id="UP000499080"/>
    </source>
</evidence>
<dbReference type="AlphaFoldDB" id="A0A4Y2QWW8"/>
<comment type="caution">
    <text evidence="2">The sequence shown here is derived from an EMBL/GenBank/DDBJ whole genome shotgun (WGS) entry which is preliminary data.</text>
</comment>
<dbReference type="EMBL" id="BGPR01015018">
    <property type="protein sequence ID" value="GBN67690.1"/>
    <property type="molecule type" value="Genomic_DNA"/>
</dbReference>